<accession>A0A0M3IVU3</accession>
<evidence type="ECO:0000313" key="2">
    <source>
        <dbReference type="Proteomes" id="UP000036681"/>
    </source>
</evidence>
<evidence type="ECO:0000313" key="3">
    <source>
        <dbReference type="WBParaSite" id="ALUE_0002287101-mRNA-1"/>
    </source>
</evidence>
<reference evidence="3" key="1">
    <citation type="submission" date="2017-02" db="UniProtKB">
        <authorList>
            <consortium name="WormBaseParasite"/>
        </authorList>
    </citation>
    <scope>IDENTIFICATION</scope>
</reference>
<keyword evidence="1" id="KW-1133">Transmembrane helix</keyword>
<dbReference type="AlphaFoldDB" id="A0A0M3IVU3"/>
<feature type="transmembrane region" description="Helical" evidence="1">
    <location>
        <begin position="6"/>
        <end position="26"/>
    </location>
</feature>
<keyword evidence="2" id="KW-1185">Reference proteome</keyword>
<dbReference type="Proteomes" id="UP000036681">
    <property type="component" value="Unplaced"/>
</dbReference>
<sequence length="64" mass="7283">MLLFSIVVIIVSILVSIAILPSSNFYSISDDKIYSPNNIIIIDFHIKNYRSFSSEIPHEQLIIS</sequence>
<name>A0A0M3IVU3_ASCLU</name>
<protein>
    <submittedName>
        <fullName evidence="3">Spiroplasma plectrovirus-related protein</fullName>
    </submittedName>
</protein>
<dbReference type="WBParaSite" id="ALUE_0002287101-mRNA-1">
    <property type="protein sequence ID" value="ALUE_0002287101-mRNA-1"/>
    <property type="gene ID" value="ALUE_0002287101"/>
</dbReference>
<evidence type="ECO:0000256" key="1">
    <source>
        <dbReference type="SAM" id="Phobius"/>
    </source>
</evidence>
<keyword evidence="1" id="KW-0472">Membrane</keyword>
<proteinExistence type="predicted"/>
<organism evidence="2 3">
    <name type="scientific">Ascaris lumbricoides</name>
    <name type="common">Giant roundworm</name>
    <dbReference type="NCBI Taxonomy" id="6252"/>
    <lineage>
        <taxon>Eukaryota</taxon>
        <taxon>Metazoa</taxon>
        <taxon>Ecdysozoa</taxon>
        <taxon>Nematoda</taxon>
        <taxon>Chromadorea</taxon>
        <taxon>Rhabditida</taxon>
        <taxon>Spirurina</taxon>
        <taxon>Ascaridomorpha</taxon>
        <taxon>Ascaridoidea</taxon>
        <taxon>Ascarididae</taxon>
        <taxon>Ascaris</taxon>
    </lineage>
</organism>
<keyword evidence="1" id="KW-0812">Transmembrane</keyword>